<accession>A0AAV2S0S3</accession>
<dbReference type="Gene3D" id="2.60.120.200">
    <property type="match status" value="1"/>
</dbReference>
<dbReference type="AlphaFoldDB" id="A0AAV2S0S3"/>
<evidence type="ECO:0000313" key="1">
    <source>
        <dbReference type="EMBL" id="CAL4151163.1"/>
    </source>
</evidence>
<proteinExistence type="predicted"/>
<organism evidence="1 2">
    <name type="scientific">Meganyctiphanes norvegica</name>
    <name type="common">Northern krill</name>
    <name type="synonym">Thysanopoda norvegica</name>
    <dbReference type="NCBI Taxonomy" id="48144"/>
    <lineage>
        <taxon>Eukaryota</taxon>
        <taxon>Metazoa</taxon>
        <taxon>Ecdysozoa</taxon>
        <taxon>Arthropoda</taxon>
        <taxon>Crustacea</taxon>
        <taxon>Multicrustacea</taxon>
        <taxon>Malacostraca</taxon>
        <taxon>Eumalacostraca</taxon>
        <taxon>Eucarida</taxon>
        <taxon>Euphausiacea</taxon>
        <taxon>Euphausiidae</taxon>
        <taxon>Meganyctiphanes</taxon>
    </lineage>
</organism>
<dbReference type="InterPro" id="IPR013320">
    <property type="entry name" value="ConA-like_dom_sf"/>
</dbReference>
<protein>
    <recommendedName>
        <fullName evidence="3">LamG domain-containing protein</fullName>
    </recommendedName>
</protein>
<dbReference type="Proteomes" id="UP001497623">
    <property type="component" value="Unassembled WGS sequence"/>
</dbReference>
<gene>
    <name evidence="1" type="ORF">MNOR_LOCUS30690</name>
</gene>
<reference evidence="1 2" key="1">
    <citation type="submission" date="2024-05" db="EMBL/GenBank/DDBJ databases">
        <authorList>
            <person name="Wallberg A."/>
        </authorList>
    </citation>
    <scope>NUCLEOTIDE SEQUENCE [LARGE SCALE GENOMIC DNA]</scope>
</reference>
<feature type="non-terminal residue" evidence="1">
    <location>
        <position position="101"/>
    </location>
</feature>
<evidence type="ECO:0000313" key="2">
    <source>
        <dbReference type="Proteomes" id="UP001497623"/>
    </source>
</evidence>
<sequence>TTKSVALLDLQDRPGVTTADISVCHWLKVKYFRKGTYVYSYATSDKDNNELNMGIKEKFVYIAVGGSYEYGNKNESIIPNVWLHNCFVVNSTSETIDVYMN</sequence>
<dbReference type="EMBL" id="CAXKWB010038050">
    <property type="protein sequence ID" value="CAL4151163.1"/>
    <property type="molecule type" value="Genomic_DNA"/>
</dbReference>
<evidence type="ECO:0008006" key="3">
    <source>
        <dbReference type="Google" id="ProtNLM"/>
    </source>
</evidence>
<dbReference type="Pfam" id="PF13385">
    <property type="entry name" value="Laminin_G_3"/>
    <property type="match status" value="1"/>
</dbReference>
<dbReference type="SUPFAM" id="SSF49899">
    <property type="entry name" value="Concanavalin A-like lectins/glucanases"/>
    <property type="match status" value="1"/>
</dbReference>
<name>A0AAV2S0S3_MEGNR</name>
<keyword evidence="2" id="KW-1185">Reference proteome</keyword>
<feature type="non-terminal residue" evidence="1">
    <location>
        <position position="1"/>
    </location>
</feature>
<comment type="caution">
    <text evidence="1">The sequence shown here is derived from an EMBL/GenBank/DDBJ whole genome shotgun (WGS) entry which is preliminary data.</text>
</comment>